<comment type="caution">
    <text evidence="2">The sequence shown here is derived from an EMBL/GenBank/DDBJ whole genome shotgun (WGS) entry which is preliminary data.</text>
</comment>
<protein>
    <submittedName>
        <fullName evidence="2">Uncharacterized protein</fullName>
    </submittedName>
</protein>
<name>A0ABP8Z3A2_9ACTN</name>
<sequence>MRDADALDCRQAAEDAEEHDDESPEPLLQARHPDRPDHQIGRRHHEHPDQEDRGQHDRGHLEPGRVEREVSGPSQVADVVGRQAETRQERQQDGVAQATA</sequence>
<organism evidence="2 3">
    <name type="scientific">Nocardioides endophyticus</name>
    <dbReference type="NCBI Taxonomy" id="1353775"/>
    <lineage>
        <taxon>Bacteria</taxon>
        <taxon>Bacillati</taxon>
        <taxon>Actinomycetota</taxon>
        <taxon>Actinomycetes</taxon>
        <taxon>Propionibacteriales</taxon>
        <taxon>Nocardioidaceae</taxon>
        <taxon>Nocardioides</taxon>
    </lineage>
</organism>
<accession>A0ABP8Z3A2</accession>
<feature type="compositionally biased region" description="Acidic residues" evidence="1">
    <location>
        <begin position="14"/>
        <end position="24"/>
    </location>
</feature>
<proteinExistence type="predicted"/>
<gene>
    <name evidence="2" type="ORF">GCM10023350_32670</name>
</gene>
<evidence type="ECO:0000313" key="2">
    <source>
        <dbReference type="EMBL" id="GAA4745313.1"/>
    </source>
</evidence>
<dbReference type="EMBL" id="BAABKN010000019">
    <property type="protein sequence ID" value="GAA4745313.1"/>
    <property type="molecule type" value="Genomic_DNA"/>
</dbReference>
<evidence type="ECO:0000313" key="3">
    <source>
        <dbReference type="Proteomes" id="UP001499882"/>
    </source>
</evidence>
<reference evidence="3" key="1">
    <citation type="journal article" date="2019" name="Int. J. Syst. Evol. Microbiol.">
        <title>The Global Catalogue of Microorganisms (GCM) 10K type strain sequencing project: providing services to taxonomists for standard genome sequencing and annotation.</title>
        <authorList>
            <consortium name="The Broad Institute Genomics Platform"/>
            <consortium name="The Broad Institute Genome Sequencing Center for Infectious Disease"/>
            <person name="Wu L."/>
            <person name="Ma J."/>
        </authorList>
    </citation>
    <scope>NUCLEOTIDE SEQUENCE [LARGE SCALE GENOMIC DNA]</scope>
    <source>
        <strain evidence="3">JCM 18532</strain>
    </source>
</reference>
<feature type="region of interest" description="Disordered" evidence="1">
    <location>
        <begin position="1"/>
        <end position="100"/>
    </location>
</feature>
<dbReference type="Proteomes" id="UP001499882">
    <property type="component" value="Unassembled WGS sequence"/>
</dbReference>
<keyword evidence="3" id="KW-1185">Reference proteome</keyword>
<feature type="compositionally biased region" description="Basic and acidic residues" evidence="1">
    <location>
        <begin position="1"/>
        <end position="13"/>
    </location>
</feature>
<feature type="compositionally biased region" description="Basic and acidic residues" evidence="1">
    <location>
        <begin position="31"/>
        <end position="70"/>
    </location>
</feature>
<evidence type="ECO:0000256" key="1">
    <source>
        <dbReference type="SAM" id="MobiDB-lite"/>
    </source>
</evidence>